<dbReference type="EMBL" id="BAABHA010000016">
    <property type="protein sequence ID" value="GAA4394072.1"/>
    <property type="molecule type" value="Genomic_DNA"/>
</dbReference>
<reference evidence="2" key="1">
    <citation type="journal article" date="2019" name="Int. J. Syst. Evol. Microbiol.">
        <title>The Global Catalogue of Microorganisms (GCM) 10K type strain sequencing project: providing services to taxonomists for standard genome sequencing and annotation.</title>
        <authorList>
            <consortium name="The Broad Institute Genomics Platform"/>
            <consortium name="The Broad Institute Genome Sequencing Center for Infectious Disease"/>
            <person name="Wu L."/>
            <person name="Ma J."/>
        </authorList>
    </citation>
    <scope>NUCLEOTIDE SEQUENCE [LARGE SCALE GENOMIC DNA]</scope>
    <source>
        <strain evidence="2">JCM 17924</strain>
    </source>
</reference>
<dbReference type="SUPFAM" id="SSF48452">
    <property type="entry name" value="TPR-like"/>
    <property type="match status" value="3"/>
</dbReference>
<organism evidence="1 2">
    <name type="scientific">Hymenobacter koreensis</name>
    <dbReference type="NCBI Taxonomy" id="1084523"/>
    <lineage>
        <taxon>Bacteria</taxon>
        <taxon>Pseudomonadati</taxon>
        <taxon>Bacteroidota</taxon>
        <taxon>Cytophagia</taxon>
        <taxon>Cytophagales</taxon>
        <taxon>Hymenobacteraceae</taxon>
        <taxon>Hymenobacter</taxon>
    </lineage>
</organism>
<name>A0ABP8JPB9_9BACT</name>
<evidence type="ECO:0000313" key="1">
    <source>
        <dbReference type="EMBL" id="GAA4394072.1"/>
    </source>
</evidence>
<evidence type="ECO:0008006" key="3">
    <source>
        <dbReference type="Google" id="ProtNLM"/>
    </source>
</evidence>
<dbReference type="Proteomes" id="UP001500454">
    <property type="component" value="Unassembled WGS sequence"/>
</dbReference>
<dbReference type="InterPro" id="IPR011990">
    <property type="entry name" value="TPR-like_helical_dom_sf"/>
</dbReference>
<dbReference type="SMART" id="SM00028">
    <property type="entry name" value="TPR"/>
    <property type="match status" value="3"/>
</dbReference>
<dbReference type="RefSeq" id="WP_345228195.1">
    <property type="nucleotide sequence ID" value="NZ_BAABHA010000016.1"/>
</dbReference>
<dbReference type="InterPro" id="IPR019734">
    <property type="entry name" value="TPR_rpt"/>
</dbReference>
<comment type="caution">
    <text evidence="1">The sequence shown here is derived from an EMBL/GenBank/DDBJ whole genome shotgun (WGS) entry which is preliminary data.</text>
</comment>
<accession>A0ABP8JPB9</accession>
<sequence>MSTKQNLPIRSGADAVLSSVENKLLTLQTLQLEASVDYWYQRGVGYKETFDWPGARHCFRQACLLEKKHWKAWLMTTYVAAHTGPAEDLQASLLMAWLTKDIEDNRRFEELLSNAEWLLLHDALLAELERVFNDDVREQMAVIHSNSKSSRLWIPPWQTPNTWHFVDACTLKQVCQFTQLSLEQLTVTALSYALADKLSGYKEYEEHRVDAYHLCHKICVRLINTGHKLLAQTKRISPLLDLLRDKYKLFYYALGHVTDFQDRRTAWQDVLRFNPKDPIAHYHLGSIHPNWIGALDSANAYSWLYAAAQLEPRYEQQAYYLESRGDAVFSQHNRDWNVVNIMGEQIGDKWYNKRIIDRDYTSSIPPYYFDDSRPLLIRSYQLALTDYYKVLTIEPENVNVKTNIARIEAWFNLNFDKAILLLTQVVDHYLHIYNVAPTRNREEYKLEIHELQEISRLGPLYQALFYRGLVRMNKADYTGAVEDFNRSHNVRQGVYMRGLGTELLYHRAEANFLLSNLADSLSDLNALADRFRYDDDRFYYRRSQVKAALGDAAGAEADSILSYSARNSEVRQQQLKRFADQTPKFLYRLQ</sequence>
<keyword evidence="2" id="KW-1185">Reference proteome</keyword>
<protein>
    <recommendedName>
        <fullName evidence="3">Tetratricopeptide repeat protein</fullName>
    </recommendedName>
</protein>
<gene>
    <name evidence="1" type="ORF">GCM10023186_46220</name>
</gene>
<proteinExistence type="predicted"/>
<dbReference type="Gene3D" id="1.25.40.10">
    <property type="entry name" value="Tetratricopeptide repeat domain"/>
    <property type="match status" value="2"/>
</dbReference>
<evidence type="ECO:0000313" key="2">
    <source>
        <dbReference type="Proteomes" id="UP001500454"/>
    </source>
</evidence>